<gene>
    <name evidence="2" type="ORF">ATSB10_37700</name>
</gene>
<organism evidence="2 3">
    <name type="scientific">Dyella thiooxydans</name>
    <dbReference type="NCBI Taxonomy" id="445710"/>
    <lineage>
        <taxon>Bacteria</taxon>
        <taxon>Pseudomonadati</taxon>
        <taxon>Pseudomonadota</taxon>
        <taxon>Gammaproteobacteria</taxon>
        <taxon>Lysobacterales</taxon>
        <taxon>Rhodanobacteraceae</taxon>
        <taxon>Dyella</taxon>
    </lineage>
</organism>
<evidence type="ECO:0000313" key="2">
    <source>
        <dbReference type="EMBL" id="AND71224.1"/>
    </source>
</evidence>
<dbReference type="KEGG" id="dtx:ATSB10_37700"/>
<dbReference type="InterPro" id="IPR018551">
    <property type="entry name" value="DUF2007"/>
</dbReference>
<protein>
    <recommendedName>
        <fullName evidence="1">DUF2007 domain-containing protein</fullName>
    </recommendedName>
</protein>
<dbReference type="Pfam" id="PF09413">
    <property type="entry name" value="DUF2007"/>
    <property type="match status" value="1"/>
</dbReference>
<sequence>MQVMHTAYRAETLIDAHLVKDALERAGIPAFIAGEYLTGGVGQLPAIDYVAVMVPESARDEAAPVVAEVERALAVSRVEAASWENGPDLDGPLPA</sequence>
<reference evidence="2 3" key="1">
    <citation type="submission" date="2016-02" db="EMBL/GenBank/DDBJ databases">
        <title>Complete genome sequencing and analysis of ATSB10, Dyella thiooxydans isolated from rhizosphere soil of sunflower (Helianthus annuus L.).</title>
        <authorList>
            <person name="Lee Y."/>
            <person name="Hwangbo K."/>
            <person name="Chung H."/>
            <person name="Yoo J."/>
            <person name="Kim K.Y."/>
            <person name="Sa T.M."/>
            <person name="Um Y."/>
            <person name="Madhaiyan M."/>
        </authorList>
    </citation>
    <scope>NUCLEOTIDE SEQUENCE [LARGE SCALE GENOMIC DNA]</scope>
    <source>
        <strain evidence="2 3">ATSB10</strain>
    </source>
</reference>
<proteinExistence type="predicted"/>
<dbReference type="PATRIC" id="fig|445710.3.peg.3768"/>
<dbReference type="AlphaFoldDB" id="A0A160N5X1"/>
<feature type="domain" description="DUF2007" evidence="1">
    <location>
        <begin position="4"/>
        <end position="70"/>
    </location>
</feature>
<evidence type="ECO:0000313" key="3">
    <source>
        <dbReference type="Proteomes" id="UP000077255"/>
    </source>
</evidence>
<evidence type="ECO:0000259" key="1">
    <source>
        <dbReference type="Pfam" id="PF09413"/>
    </source>
</evidence>
<dbReference type="STRING" id="445710.ATSB10_37700"/>
<name>A0A160N5X1_9GAMM</name>
<dbReference type="Proteomes" id="UP000077255">
    <property type="component" value="Chromosome"/>
</dbReference>
<dbReference type="EMBL" id="CP014841">
    <property type="protein sequence ID" value="AND71224.1"/>
    <property type="molecule type" value="Genomic_DNA"/>
</dbReference>
<accession>A0A160N5X1</accession>
<dbReference type="Gene3D" id="3.30.70.790">
    <property type="entry name" value="UreE, C-terminal domain"/>
    <property type="match status" value="1"/>
</dbReference>
<keyword evidence="3" id="KW-1185">Reference proteome</keyword>